<dbReference type="GO" id="GO:0045893">
    <property type="term" value="P:positive regulation of DNA-templated transcription"/>
    <property type="evidence" value="ECO:0007669"/>
    <property type="project" value="InterPro"/>
</dbReference>
<accession>A0A3N6MS11</accession>
<protein>
    <submittedName>
        <fullName evidence="7">Cu(I)-responsive transcriptional regulator</fullName>
    </submittedName>
</protein>
<keyword evidence="8" id="KW-1185">Reference proteome</keyword>
<dbReference type="SMART" id="SM00422">
    <property type="entry name" value="HTH_MERR"/>
    <property type="match status" value="1"/>
</dbReference>
<dbReference type="EMBL" id="RQIS01000027">
    <property type="protein sequence ID" value="RQH00581.1"/>
    <property type="molecule type" value="Genomic_DNA"/>
</dbReference>
<keyword evidence="3" id="KW-0805">Transcription regulation</keyword>
<name>A0A3N6MS11_9BURK</name>
<dbReference type="CDD" id="cd01108">
    <property type="entry name" value="HTH_CueR"/>
    <property type="match status" value="1"/>
</dbReference>
<reference evidence="7 8" key="1">
    <citation type="submission" date="2018-11" db="EMBL/GenBank/DDBJ databases">
        <title>Paraburkholderia sp. DHOA04, isolated from soil.</title>
        <authorList>
            <person name="Gao Z.-H."/>
            <person name="Qiu L.-H."/>
            <person name="Fu J.-C."/>
        </authorList>
    </citation>
    <scope>NUCLEOTIDE SEQUENCE [LARGE SCALE GENOMIC DNA]</scope>
    <source>
        <strain evidence="7 8">DHOA04</strain>
    </source>
</reference>
<dbReference type="Pfam" id="PF00376">
    <property type="entry name" value="MerR"/>
    <property type="match status" value="1"/>
</dbReference>
<dbReference type="InterPro" id="IPR011789">
    <property type="entry name" value="CueR"/>
</dbReference>
<dbReference type="PROSITE" id="PS50937">
    <property type="entry name" value="HTH_MERR_2"/>
    <property type="match status" value="1"/>
</dbReference>
<dbReference type="InterPro" id="IPR009061">
    <property type="entry name" value="DNA-bd_dom_put_sf"/>
</dbReference>
<dbReference type="NCBIfam" id="TIGR02044">
    <property type="entry name" value="CueR"/>
    <property type="match status" value="1"/>
</dbReference>
<dbReference type="OrthoDB" id="9808480at2"/>
<dbReference type="RefSeq" id="WP_124153798.1">
    <property type="nucleotide sequence ID" value="NZ_RQIS01000027.1"/>
</dbReference>
<keyword evidence="4" id="KW-0238">DNA-binding</keyword>
<dbReference type="Proteomes" id="UP000272778">
    <property type="component" value="Unassembled WGS sequence"/>
</dbReference>
<keyword evidence="2" id="KW-0963">Cytoplasm</keyword>
<dbReference type="PANTHER" id="PTHR30204:SF94">
    <property type="entry name" value="HEAVY METAL-DEPENDENT TRANSCRIPTIONAL REGULATOR HI_0293-RELATED"/>
    <property type="match status" value="1"/>
</dbReference>
<proteinExistence type="predicted"/>
<dbReference type="GO" id="GO:0003677">
    <property type="term" value="F:DNA binding"/>
    <property type="evidence" value="ECO:0007669"/>
    <property type="project" value="UniProtKB-KW"/>
</dbReference>
<dbReference type="PANTHER" id="PTHR30204">
    <property type="entry name" value="REDOX-CYCLING DRUG-SENSING TRANSCRIPTIONAL ACTIVATOR SOXR"/>
    <property type="match status" value="1"/>
</dbReference>
<evidence type="ECO:0000259" key="6">
    <source>
        <dbReference type="PROSITE" id="PS50937"/>
    </source>
</evidence>
<evidence type="ECO:0000256" key="5">
    <source>
        <dbReference type="ARBA" id="ARBA00023163"/>
    </source>
</evidence>
<dbReference type="SUPFAM" id="SSF46955">
    <property type="entry name" value="Putative DNA-binding domain"/>
    <property type="match status" value="1"/>
</dbReference>
<dbReference type="InterPro" id="IPR015358">
    <property type="entry name" value="Tscrpt_reg_MerR_DNA-bd"/>
</dbReference>
<dbReference type="GO" id="GO:0005737">
    <property type="term" value="C:cytoplasm"/>
    <property type="evidence" value="ECO:0007669"/>
    <property type="project" value="UniProtKB-SubCell"/>
</dbReference>
<dbReference type="GO" id="GO:0003700">
    <property type="term" value="F:DNA-binding transcription factor activity"/>
    <property type="evidence" value="ECO:0007669"/>
    <property type="project" value="InterPro"/>
</dbReference>
<evidence type="ECO:0000313" key="7">
    <source>
        <dbReference type="EMBL" id="RQH00581.1"/>
    </source>
</evidence>
<evidence type="ECO:0000256" key="3">
    <source>
        <dbReference type="ARBA" id="ARBA00023015"/>
    </source>
</evidence>
<dbReference type="Pfam" id="PF09278">
    <property type="entry name" value="MerR-DNA-bind"/>
    <property type="match status" value="1"/>
</dbReference>
<dbReference type="Gene3D" id="1.10.1660.10">
    <property type="match status" value="1"/>
</dbReference>
<dbReference type="InterPro" id="IPR047057">
    <property type="entry name" value="MerR_fam"/>
</dbReference>
<organism evidence="7 8">
    <name type="scientific">Paraburkholderia dinghuensis</name>
    <dbReference type="NCBI Taxonomy" id="2305225"/>
    <lineage>
        <taxon>Bacteria</taxon>
        <taxon>Pseudomonadati</taxon>
        <taxon>Pseudomonadota</taxon>
        <taxon>Betaproteobacteria</taxon>
        <taxon>Burkholderiales</taxon>
        <taxon>Burkholderiaceae</taxon>
        <taxon>Paraburkholderia</taxon>
    </lineage>
</organism>
<keyword evidence="5" id="KW-0804">Transcription</keyword>
<evidence type="ECO:0000313" key="8">
    <source>
        <dbReference type="Proteomes" id="UP000272778"/>
    </source>
</evidence>
<comment type="subcellular location">
    <subcellularLocation>
        <location evidence="1">Cytoplasm</location>
    </subcellularLocation>
</comment>
<dbReference type="GO" id="GO:0005507">
    <property type="term" value="F:copper ion binding"/>
    <property type="evidence" value="ECO:0007669"/>
    <property type="project" value="InterPro"/>
</dbReference>
<dbReference type="PRINTS" id="PR00040">
    <property type="entry name" value="HTHMERR"/>
</dbReference>
<gene>
    <name evidence="7" type="primary">cueR</name>
    <name evidence="7" type="ORF">D1Y85_25090</name>
</gene>
<dbReference type="AlphaFoldDB" id="A0A3N6MS11"/>
<dbReference type="PROSITE" id="PS00552">
    <property type="entry name" value="HTH_MERR_1"/>
    <property type="match status" value="1"/>
</dbReference>
<comment type="caution">
    <text evidence="7">The sequence shown here is derived from an EMBL/GenBank/DDBJ whole genome shotgun (WGS) entry which is preliminary data.</text>
</comment>
<dbReference type="InterPro" id="IPR000551">
    <property type="entry name" value="MerR-type_HTH_dom"/>
</dbReference>
<sequence>MNIGEAARESGVTAKMIRYYESVGLLVPKGRTESGYRVYGMEEVHALRFVRQARRLGFSVDDIRRLLALWHDRSRASAEVKSIALAHVTELNQRIAELTQMRDTLAHLAAHCHGDDRPDCPILEQLADPQPSVHEPCASAH</sequence>
<feature type="domain" description="HTH merR-type" evidence="6">
    <location>
        <begin position="1"/>
        <end position="69"/>
    </location>
</feature>
<evidence type="ECO:0000256" key="1">
    <source>
        <dbReference type="ARBA" id="ARBA00004496"/>
    </source>
</evidence>
<evidence type="ECO:0000256" key="2">
    <source>
        <dbReference type="ARBA" id="ARBA00022490"/>
    </source>
</evidence>
<evidence type="ECO:0000256" key="4">
    <source>
        <dbReference type="ARBA" id="ARBA00023125"/>
    </source>
</evidence>